<dbReference type="PRINTS" id="PR01333">
    <property type="entry name" value="2POREKCHANEL"/>
</dbReference>
<dbReference type="InterPro" id="IPR003280">
    <property type="entry name" value="2pore_dom_K_chnl"/>
</dbReference>
<dbReference type="GO" id="GO:0005886">
    <property type="term" value="C:plasma membrane"/>
    <property type="evidence" value="ECO:0007669"/>
    <property type="project" value="TreeGrafter"/>
</dbReference>
<evidence type="ECO:0000256" key="2">
    <source>
        <dbReference type="ARBA" id="ARBA00022448"/>
    </source>
</evidence>
<reference evidence="12 13" key="2">
    <citation type="submission" date="2018-11" db="EMBL/GenBank/DDBJ databases">
        <authorList>
            <consortium name="Pathogen Informatics"/>
        </authorList>
    </citation>
    <scope>NUCLEOTIDE SEQUENCE [LARGE SCALE GENOMIC DNA]</scope>
</reference>
<feature type="domain" description="Potassium channel" evidence="11">
    <location>
        <begin position="206"/>
        <end position="277"/>
    </location>
</feature>
<dbReference type="PANTHER" id="PTHR11003:SF335">
    <property type="entry name" value="POTASSIUM CHANNEL DOMAIN-CONTAINING PROTEIN"/>
    <property type="match status" value="1"/>
</dbReference>
<keyword evidence="13" id="KW-1185">Reference proteome</keyword>
<dbReference type="SUPFAM" id="SSF81324">
    <property type="entry name" value="Voltage-gated potassium channels"/>
    <property type="match status" value="2"/>
</dbReference>
<dbReference type="InterPro" id="IPR013099">
    <property type="entry name" value="K_chnl_dom"/>
</dbReference>
<protein>
    <submittedName>
        <fullName evidence="14">Ion_trans_2 domain-containing protein</fullName>
    </submittedName>
</protein>
<dbReference type="OrthoDB" id="297496at2759"/>
<proteinExistence type="inferred from homology"/>
<feature type="transmembrane region" description="Helical" evidence="9">
    <location>
        <begin position="96"/>
        <end position="114"/>
    </location>
</feature>
<dbReference type="PANTHER" id="PTHR11003">
    <property type="entry name" value="POTASSIUM CHANNEL, SUBFAMILY K"/>
    <property type="match status" value="1"/>
</dbReference>
<dbReference type="GO" id="GO:0015271">
    <property type="term" value="F:outward rectifier potassium channel activity"/>
    <property type="evidence" value="ECO:0007669"/>
    <property type="project" value="TreeGrafter"/>
</dbReference>
<dbReference type="GO" id="GO:0022841">
    <property type="term" value="F:potassium ion leak channel activity"/>
    <property type="evidence" value="ECO:0007669"/>
    <property type="project" value="TreeGrafter"/>
</dbReference>
<keyword evidence="5 8" id="KW-0406">Ion transport</keyword>
<keyword evidence="6 9" id="KW-0472">Membrane</keyword>
<evidence type="ECO:0000256" key="6">
    <source>
        <dbReference type="ARBA" id="ARBA00023136"/>
    </source>
</evidence>
<dbReference type="EMBL" id="UZAM01010382">
    <property type="protein sequence ID" value="VDP12151.1"/>
    <property type="molecule type" value="Genomic_DNA"/>
</dbReference>
<keyword evidence="4 9" id="KW-1133">Transmembrane helix</keyword>
<feature type="transmembrane region" description="Helical" evidence="9">
    <location>
        <begin position="196"/>
        <end position="218"/>
    </location>
</feature>
<keyword evidence="7 8" id="KW-0407">Ion channel</keyword>
<reference evidence="14" key="1">
    <citation type="submission" date="2016-06" db="UniProtKB">
        <authorList>
            <consortium name="WormBaseParasite"/>
        </authorList>
    </citation>
    <scope>IDENTIFICATION</scope>
</reference>
<feature type="domain" description="Potassium channel" evidence="11">
    <location>
        <begin position="90"/>
        <end position="150"/>
    </location>
</feature>
<keyword evidence="3 8" id="KW-0812">Transmembrane</keyword>
<dbReference type="WBParaSite" id="SBAD_0000743701-mRNA-1">
    <property type="protein sequence ID" value="SBAD_0000743701-mRNA-1"/>
    <property type="gene ID" value="SBAD_0000743701"/>
</dbReference>
<comment type="similarity">
    <text evidence="8">Belongs to the two pore domain potassium channel (TC 1.A.1.8) family.</text>
</comment>
<accession>A0A183IU73</accession>
<sequence length="399" mass="44545">MLFACSYTLLVSWILYAIETPHEVSTKQERLGQISQAEDKLIADLLSLQASSATKSEWKRKATDVMTTHSLFLFDSFKKYQLSGEEVLTKQTQRKWTFAHAILFAVTMLTTIGYGNPVPTSFAGKLVCLLCAFFGIPIALVTVANLGKFLGIFLILAYRRLLTKCSDIQRWLHCSYKRSSRGANGDQLVMATSNQLLLPAAIVITFLLLYICFAAVLTHQLEWSWSLFECLYFSFVTTTTVGFGDLVPSSTGASLTLPLVLIFLGCVVTSMCIDLVGVSYLRKIHYLGRKIVALGDGLAIVGGRVVYVGDMCARFHSATMNLHRSTANTVSSRKNTFVPDEISMIEYIDHDPETVRAKHRQHTAFHLLGRKFRCEHYAKSQRSATNHEHSVTFGQTVLV</sequence>
<feature type="transmembrane region" description="Helical" evidence="9">
    <location>
        <begin position="126"/>
        <end position="158"/>
    </location>
</feature>
<evidence type="ECO:0000256" key="3">
    <source>
        <dbReference type="ARBA" id="ARBA00022692"/>
    </source>
</evidence>
<evidence type="ECO:0000313" key="12">
    <source>
        <dbReference type="EMBL" id="VDP12151.1"/>
    </source>
</evidence>
<evidence type="ECO:0000256" key="8">
    <source>
        <dbReference type="RuleBase" id="RU003857"/>
    </source>
</evidence>
<evidence type="ECO:0000256" key="4">
    <source>
        <dbReference type="ARBA" id="ARBA00022989"/>
    </source>
</evidence>
<gene>
    <name evidence="12" type="ORF">SBAD_LOCUS7168</name>
</gene>
<organism evidence="14">
    <name type="scientific">Soboliphyme baturini</name>
    <dbReference type="NCBI Taxonomy" id="241478"/>
    <lineage>
        <taxon>Eukaryota</taxon>
        <taxon>Metazoa</taxon>
        <taxon>Ecdysozoa</taxon>
        <taxon>Nematoda</taxon>
        <taxon>Enoplea</taxon>
        <taxon>Dorylaimia</taxon>
        <taxon>Dioctophymatida</taxon>
        <taxon>Dioctophymatoidea</taxon>
        <taxon>Soboliphymatidae</taxon>
        <taxon>Soboliphyme</taxon>
    </lineage>
</organism>
<feature type="chain" id="PRO_5043140220" evidence="10">
    <location>
        <begin position="27"/>
        <end position="399"/>
    </location>
</feature>
<keyword evidence="10" id="KW-0732">Signal</keyword>
<evidence type="ECO:0000259" key="11">
    <source>
        <dbReference type="Pfam" id="PF07885"/>
    </source>
</evidence>
<evidence type="ECO:0000256" key="9">
    <source>
        <dbReference type="SAM" id="Phobius"/>
    </source>
</evidence>
<dbReference type="Proteomes" id="UP000270296">
    <property type="component" value="Unassembled WGS sequence"/>
</dbReference>
<name>A0A183IU73_9BILA</name>
<evidence type="ECO:0000256" key="5">
    <source>
        <dbReference type="ARBA" id="ARBA00023065"/>
    </source>
</evidence>
<comment type="subcellular location">
    <subcellularLocation>
        <location evidence="1">Membrane</location>
        <topology evidence="1">Multi-pass membrane protein</topology>
    </subcellularLocation>
</comment>
<evidence type="ECO:0000256" key="10">
    <source>
        <dbReference type="SAM" id="SignalP"/>
    </source>
</evidence>
<dbReference type="Gene3D" id="1.10.287.70">
    <property type="match status" value="1"/>
</dbReference>
<evidence type="ECO:0000256" key="1">
    <source>
        <dbReference type="ARBA" id="ARBA00004141"/>
    </source>
</evidence>
<dbReference type="GO" id="GO:0030322">
    <property type="term" value="P:stabilization of membrane potential"/>
    <property type="evidence" value="ECO:0007669"/>
    <property type="project" value="TreeGrafter"/>
</dbReference>
<evidence type="ECO:0000313" key="14">
    <source>
        <dbReference type="WBParaSite" id="SBAD_0000743701-mRNA-1"/>
    </source>
</evidence>
<evidence type="ECO:0000256" key="7">
    <source>
        <dbReference type="ARBA" id="ARBA00023303"/>
    </source>
</evidence>
<dbReference type="AlphaFoldDB" id="A0A183IU73"/>
<keyword evidence="2 8" id="KW-0813">Transport</keyword>
<evidence type="ECO:0000313" key="13">
    <source>
        <dbReference type="Proteomes" id="UP000270296"/>
    </source>
</evidence>
<feature type="transmembrane region" description="Helical" evidence="9">
    <location>
        <begin position="259"/>
        <end position="281"/>
    </location>
</feature>
<feature type="signal peptide" evidence="10">
    <location>
        <begin position="1"/>
        <end position="26"/>
    </location>
</feature>
<dbReference type="Pfam" id="PF07885">
    <property type="entry name" value="Ion_trans_2"/>
    <property type="match status" value="2"/>
</dbReference>